<evidence type="ECO:0000313" key="2">
    <source>
        <dbReference type="EMBL" id="TQL90262.1"/>
    </source>
</evidence>
<keyword evidence="3" id="KW-1185">Reference proteome</keyword>
<proteinExistence type="predicted"/>
<dbReference type="AlphaFoldDB" id="A0A543BZJ9"/>
<protein>
    <submittedName>
        <fullName evidence="2">Uncharacterized protein</fullName>
    </submittedName>
</protein>
<evidence type="ECO:0000313" key="3">
    <source>
        <dbReference type="Proteomes" id="UP000316096"/>
    </source>
</evidence>
<evidence type="ECO:0000256" key="1">
    <source>
        <dbReference type="SAM" id="MobiDB-lite"/>
    </source>
</evidence>
<comment type="caution">
    <text evidence="2">The sequence shown here is derived from an EMBL/GenBank/DDBJ whole genome shotgun (WGS) entry which is preliminary data.</text>
</comment>
<dbReference type="Proteomes" id="UP000316096">
    <property type="component" value="Unassembled WGS sequence"/>
</dbReference>
<sequence>MEVASAIAASTDPPAGLFIGDRVRVLDRHPRALPEIDRTRAAVERDQRSGALPASSDAVAMFMVAAYKSYLIFWASLARDIGLTVDQLDARVLAVHDQVLDSMADGPDSSSATSESPSATRT</sequence>
<reference evidence="2 3" key="1">
    <citation type="submission" date="2019-06" db="EMBL/GenBank/DDBJ databases">
        <title>Sequencing the genomes of 1000 actinobacteria strains.</title>
        <authorList>
            <person name="Klenk H.-P."/>
        </authorList>
    </citation>
    <scope>NUCLEOTIDE SEQUENCE [LARGE SCALE GENOMIC DNA]</scope>
    <source>
        <strain evidence="2 3">DSM 102200</strain>
    </source>
</reference>
<dbReference type="EMBL" id="VFOZ01000002">
    <property type="protein sequence ID" value="TQL90262.1"/>
    <property type="molecule type" value="Genomic_DNA"/>
</dbReference>
<organism evidence="2 3">
    <name type="scientific">Actinoallomurus bryophytorum</name>
    <dbReference type="NCBI Taxonomy" id="1490222"/>
    <lineage>
        <taxon>Bacteria</taxon>
        <taxon>Bacillati</taxon>
        <taxon>Actinomycetota</taxon>
        <taxon>Actinomycetes</taxon>
        <taxon>Streptosporangiales</taxon>
        <taxon>Thermomonosporaceae</taxon>
        <taxon>Actinoallomurus</taxon>
    </lineage>
</organism>
<accession>A0A543BZJ9</accession>
<feature type="region of interest" description="Disordered" evidence="1">
    <location>
        <begin position="102"/>
        <end position="122"/>
    </location>
</feature>
<gene>
    <name evidence="2" type="ORF">FB559_7559</name>
</gene>
<name>A0A543BZJ9_9ACTN</name>
<feature type="compositionally biased region" description="Low complexity" evidence="1">
    <location>
        <begin position="109"/>
        <end position="122"/>
    </location>
</feature>